<comment type="caution">
    <text evidence="16">The sequence shown here is derived from an EMBL/GenBank/DDBJ whole genome shotgun (WGS) entry which is preliminary data.</text>
</comment>
<keyword evidence="6 12" id="KW-0479">Metal-binding</keyword>
<feature type="region of interest" description="Disordered" evidence="14">
    <location>
        <begin position="83"/>
        <end position="106"/>
    </location>
</feature>
<dbReference type="GO" id="GO:0031410">
    <property type="term" value="C:cytoplasmic vesicle"/>
    <property type="evidence" value="ECO:0007669"/>
    <property type="project" value="UniProtKB-KW"/>
</dbReference>
<organism evidence="16 17">
    <name type="scientific">Sciurus carolinensis</name>
    <name type="common">Eastern gray squirrel</name>
    <dbReference type="NCBI Taxonomy" id="30640"/>
    <lineage>
        <taxon>Eukaryota</taxon>
        <taxon>Metazoa</taxon>
        <taxon>Chordata</taxon>
        <taxon>Craniata</taxon>
        <taxon>Vertebrata</taxon>
        <taxon>Euteleostomi</taxon>
        <taxon>Mammalia</taxon>
        <taxon>Eutheria</taxon>
        <taxon>Euarchontoglires</taxon>
        <taxon>Glires</taxon>
        <taxon>Rodentia</taxon>
        <taxon>Sciuromorpha</taxon>
        <taxon>Sciuridae</taxon>
        <taxon>Sciurinae</taxon>
        <taxon>Sciurini</taxon>
        <taxon>Sciurus</taxon>
    </lineage>
</organism>
<evidence type="ECO:0000313" key="17">
    <source>
        <dbReference type="Proteomes" id="UP001166674"/>
    </source>
</evidence>
<comment type="function">
    <text evidence="13">Stores iron in a soluble, non-toxic, readily available form. Important for iron homeostasis. Iron is taken up in the ferrous form and deposited as ferric hydroxides after oxidation.</text>
</comment>
<dbReference type="EMBL" id="JAATJV010217100">
    <property type="protein sequence ID" value="MBZ3874050.1"/>
    <property type="molecule type" value="Genomic_DNA"/>
</dbReference>
<feature type="binding site" evidence="12">
    <location>
        <position position="82"/>
    </location>
    <ligand>
        <name>Fe cation</name>
        <dbReference type="ChEBI" id="CHEBI:24875"/>
        <label>1</label>
    </ligand>
</feature>
<evidence type="ECO:0000256" key="6">
    <source>
        <dbReference type="ARBA" id="ARBA00022723"/>
    </source>
</evidence>
<keyword evidence="4 13" id="KW-0409">Iron storage</keyword>
<feature type="region of interest" description="Disordered" evidence="14">
    <location>
        <begin position="1"/>
        <end position="38"/>
    </location>
</feature>
<dbReference type="InterPro" id="IPR009078">
    <property type="entry name" value="Ferritin-like_SF"/>
</dbReference>
<evidence type="ECO:0000256" key="11">
    <source>
        <dbReference type="ARBA" id="ARBA00047990"/>
    </source>
</evidence>
<dbReference type="PROSITE" id="PS50905">
    <property type="entry name" value="FERRITIN_LIKE"/>
    <property type="match status" value="1"/>
</dbReference>
<dbReference type="InterPro" id="IPR012347">
    <property type="entry name" value="Ferritin-like"/>
</dbReference>
<feature type="binding site" evidence="12">
    <location>
        <position position="79"/>
    </location>
    <ligand>
        <name>Fe cation</name>
        <dbReference type="ChEBI" id="CHEBI:24875"/>
        <label>1</label>
    </ligand>
</feature>
<keyword evidence="10" id="KW-0968">Cytoplasmic vesicle</keyword>
<feature type="domain" description="Ferritin-like diiron" evidence="15">
    <location>
        <begin position="27"/>
        <end position="106"/>
    </location>
</feature>
<dbReference type="GO" id="GO:0006879">
    <property type="term" value="P:intracellular iron ion homeostasis"/>
    <property type="evidence" value="ECO:0007669"/>
    <property type="project" value="UniProtKB-KW"/>
</dbReference>
<proteinExistence type="inferred from homology"/>
<dbReference type="InterPro" id="IPR009040">
    <property type="entry name" value="Ferritin-like_diiron"/>
</dbReference>
<dbReference type="InterPro" id="IPR008331">
    <property type="entry name" value="Ferritin_DPS_dom"/>
</dbReference>
<dbReference type="GO" id="GO:0005764">
    <property type="term" value="C:lysosome"/>
    <property type="evidence" value="ECO:0007669"/>
    <property type="project" value="UniProtKB-SubCell"/>
</dbReference>
<evidence type="ECO:0000256" key="8">
    <source>
        <dbReference type="ARBA" id="ARBA00023004"/>
    </source>
</evidence>
<dbReference type="FunFam" id="1.20.1260.10:FF:000024">
    <property type="entry name" value="Ferritin heavy chain"/>
    <property type="match status" value="1"/>
</dbReference>
<dbReference type="InterPro" id="IPR001519">
    <property type="entry name" value="Ferritin"/>
</dbReference>
<name>A0AA41SV75_SCICA</name>
<evidence type="ECO:0000313" key="16">
    <source>
        <dbReference type="EMBL" id="MBZ3874050.1"/>
    </source>
</evidence>
<feature type="compositionally biased region" description="Polar residues" evidence="14">
    <location>
        <begin position="10"/>
        <end position="26"/>
    </location>
</feature>
<comment type="catalytic activity">
    <reaction evidence="11">
        <text>4 Fe(2+) + O2 + 4 H(+) = 4 Fe(3+) + 2 H2O</text>
        <dbReference type="Rhea" id="RHEA:11148"/>
        <dbReference type="ChEBI" id="CHEBI:15377"/>
        <dbReference type="ChEBI" id="CHEBI:15378"/>
        <dbReference type="ChEBI" id="CHEBI:15379"/>
        <dbReference type="ChEBI" id="CHEBI:29033"/>
        <dbReference type="ChEBI" id="CHEBI:29034"/>
        <dbReference type="EC" id="1.16.3.1"/>
    </reaction>
</comment>
<evidence type="ECO:0000256" key="13">
    <source>
        <dbReference type="RuleBase" id="RU361145"/>
    </source>
</evidence>
<evidence type="ECO:0000256" key="4">
    <source>
        <dbReference type="ARBA" id="ARBA00022434"/>
    </source>
</evidence>
<evidence type="ECO:0000256" key="5">
    <source>
        <dbReference type="ARBA" id="ARBA00022490"/>
    </source>
</evidence>
<evidence type="ECO:0000256" key="1">
    <source>
        <dbReference type="ARBA" id="ARBA00004371"/>
    </source>
</evidence>
<dbReference type="Gene3D" id="1.20.1260.10">
    <property type="match status" value="1"/>
</dbReference>
<evidence type="ECO:0000256" key="7">
    <source>
        <dbReference type="ARBA" id="ARBA00023002"/>
    </source>
</evidence>
<evidence type="ECO:0000256" key="10">
    <source>
        <dbReference type="ARBA" id="ARBA00023329"/>
    </source>
</evidence>
<feature type="binding site" evidence="12">
    <location>
        <position position="44"/>
    </location>
    <ligand>
        <name>Fe cation</name>
        <dbReference type="ChEBI" id="CHEBI:24875"/>
        <label>1</label>
    </ligand>
</feature>
<dbReference type="GO" id="GO:0008198">
    <property type="term" value="F:ferrous iron binding"/>
    <property type="evidence" value="ECO:0007669"/>
    <property type="project" value="TreeGrafter"/>
</dbReference>
<evidence type="ECO:0000256" key="14">
    <source>
        <dbReference type="SAM" id="MobiDB-lite"/>
    </source>
</evidence>
<evidence type="ECO:0000256" key="12">
    <source>
        <dbReference type="PIRSR" id="PIRSR601519-1"/>
    </source>
</evidence>
<protein>
    <recommendedName>
        <fullName evidence="13">Ferritin</fullName>
    </recommendedName>
</protein>
<dbReference type="Proteomes" id="UP001166674">
    <property type="component" value="Unassembled WGS sequence"/>
</dbReference>
<dbReference type="GO" id="GO:0006826">
    <property type="term" value="P:iron ion transport"/>
    <property type="evidence" value="ECO:0007669"/>
    <property type="project" value="InterPro"/>
</dbReference>
<comment type="subcellular location">
    <subcellularLocation>
        <location evidence="2">Cytoplasmic vesicle</location>
        <location evidence="2">Autophagosome</location>
    </subcellularLocation>
    <subcellularLocation>
        <location evidence="1">Lysosome</location>
    </subcellularLocation>
</comment>
<dbReference type="PANTHER" id="PTHR11431:SF37">
    <property type="entry name" value="FERRITIN HEAVY CHAIN"/>
    <property type="match status" value="1"/>
</dbReference>
<dbReference type="GO" id="GO:0004322">
    <property type="term" value="F:ferroxidase activity"/>
    <property type="evidence" value="ECO:0007669"/>
    <property type="project" value="UniProtKB-EC"/>
</dbReference>
<dbReference type="SUPFAM" id="SSF47240">
    <property type="entry name" value="Ferritin-like"/>
    <property type="match status" value="1"/>
</dbReference>
<dbReference type="AlphaFoldDB" id="A0AA41SV75"/>
<comment type="similarity">
    <text evidence="3 13">Belongs to the ferritin family.</text>
</comment>
<keyword evidence="5" id="KW-0963">Cytoplasm</keyword>
<reference evidence="16" key="1">
    <citation type="submission" date="2020-03" db="EMBL/GenBank/DDBJ databases">
        <title>Studies in the Genomics of Life Span.</title>
        <authorList>
            <person name="Glass D."/>
        </authorList>
    </citation>
    <scope>NUCLEOTIDE SEQUENCE</scope>
    <source>
        <strain evidence="16">SUZIE</strain>
        <tissue evidence="16">Muscle</tissue>
    </source>
</reference>
<dbReference type="PANTHER" id="PTHR11431">
    <property type="entry name" value="FERRITIN"/>
    <property type="match status" value="1"/>
</dbReference>
<keyword evidence="17" id="KW-1185">Reference proteome</keyword>
<dbReference type="Pfam" id="PF00210">
    <property type="entry name" value="Ferritin"/>
    <property type="match status" value="1"/>
</dbReference>
<feature type="non-terminal residue" evidence="16">
    <location>
        <position position="1"/>
    </location>
</feature>
<keyword evidence="7" id="KW-0560">Oxidoreductase</keyword>
<keyword evidence="9" id="KW-0458">Lysosome</keyword>
<keyword evidence="8 12" id="KW-0408">Iron</keyword>
<evidence type="ECO:0000256" key="3">
    <source>
        <dbReference type="ARBA" id="ARBA00007513"/>
    </source>
</evidence>
<dbReference type="GO" id="GO:0005776">
    <property type="term" value="C:autophagosome"/>
    <property type="evidence" value="ECO:0007669"/>
    <property type="project" value="UniProtKB-SubCell"/>
</dbReference>
<dbReference type="GO" id="GO:0008199">
    <property type="term" value="F:ferric iron binding"/>
    <property type="evidence" value="ECO:0007669"/>
    <property type="project" value="InterPro"/>
</dbReference>
<dbReference type="CDD" id="cd01056">
    <property type="entry name" value="Euk_Ferritin"/>
    <property type="match status" value="1"/>
</dbReference>
<sequence length="106" mass="12180">DPRGLRRRSSSAQPPAITTASPSQVRQHYHQDSEAPINRPVNVELHASYVYLSMSYHFDRDDVALKNFAKYFLHPSHEEREHAEKLTKQQNQGGGPIFLQDIKKPD</sequence>
<gene>
    <name evidence="16" type="ORF">SUZIE_125970</name>
</gene>
<evidence type="ECO:0000256" key="2">
    <source>
        <dbReference type="ARBA" id="ARBA00004419"/>
    </source>
</evidence>
<evidence type="ECO:0000259" key="15">
    <source>
        <dbReference type="PROSITE" id="PS50905"/>
    </source>
</evidence>
<accession>A0AA41SV75</accession>
<evidence type="ECO:0000256" key="9">
    <source>
        <dbReference type="ARBA" id="ARBA00023228"/>
    </source>
</evidence>